<evidence type="ECO:0000256" key="8">
    <source>
        <dbReference type="ARBA" id="ARBA00037998"/>
    </source>
</evidence>
<proteinExistence type="inferred from homology"/>
<reference evidence="10 11" key="1">
    <citation type="submission" date="2017-05" db="EMBL/GenBank/DDBJ databases">
        <title>Comparative genomic and metabolic analysis of manganese-oxidizing mechanisms in Celeribater manganoxidans DY25T: its adaption to the environment of polymetallic nodule.</title>
        <authorList>
            <person name="Wang X."/>
        </authorList>
    </citation>
    <scope>NUCLEOTIDE SEQUENCE [LARGE SCALE GENOMIC DNA]</scope>
    <source>
        <strain evidence="10 11">DY25</strain>
        <plasmid evidence="11">pdy25-c</plasmid>
    </source>
</reference>
<evidence type="ECO:0000256" key="9">
    <source>
        <dbReference type="SAM" id="Phobius"/>
    </source>
</evidence>
<accession>A0A291M4T8</accession>
<dbReference type="KEGG" id="cmag:CBW24_17320"/>
<dbReference type="InterPro" id="IPR052157">
    <property type="entry name" value="BCAA_transport_permease"/>
</dbReference>
<dbReference type="GO" id="GO:0022857">
    <property type="term" value="F:transmembrane transporter activity"/>
    <property type="evidence" value="ECO:0007669"/>
    <property type="project" value="InterPro"/>
</dbReference>
<comment type="similarity">
    <text evidence="8">Belongs to the binding-protein-dependent transport system permease family. LivHM subfamily.</text>
</comment>
<keyword evidence="10" id="KW-0614">Plasmid</keyword>
<evidence type="ECO:0000256" key="6">
    <source>
        <dbReference type="ARBA" id="ARBA00022989"/>
    </source>
</evidence>
<gene>
    <name evidence="10" type="ORF">CBW24_17320</name>
</gene>
<geneLocation type="plasmid" evidence="11">
    <name>pdy25-c</name>
</geneLocation>
<dbReference type="EMBL" id="CP021407">
    <property type="protein sequence ID" value="ATI43930.1"/>
    <property type="molecule type" value="Genomic_DNA"/>
</dbReference>
<dbReference type="AlphaFoldDB" id="A0A291M4T8"/>
<name>A0A291M4T8_9RHOB</name>
<feature type="transmembrane region" description="Helical" evidence="9">
    <location>
        <begin position="74"/>
        <end position="95"/>
    </location>
</feature>
<dbReference type="GO" id="GO:0005886">
    <property type="term" value="C:plasma membrane"/>
    <property type="evidence" value="ECO:0007669"/>
    <property type="project" value="UniProtKB-SubCell"/>
</dbReference>
<protein>
    <submittedName>
        <fullName evidence="10">Branched-chain amino acid ABC transporter permease</fullName>
    </submittedName>
</protein>
<evidence type="ECO:0000256" key="7">
    <source>
        <dbReference type="ARBA" id="ARBA00023136"/>
    </source>
</evidence>
<evidence type="ECO:0000256" key="4">
    <source>
        <dbReference type="ARBA" id="ARBA00022692"/>
    </source>
</evidence>
<organism evidence="10 11">
    <name type="scientific">Pacificitalea manganoxidans</name>
    <dbReference type="NCBI Taxonomy" id="1411902"/>
    <lineage>
        <taxon>Bacteria</taxon>
        <taxon>Pseudomonadati</taxon>
        <taxon>Pseudomonadota</taxon>
        <taxon>Alphaproteobacteria</taxon>
        <taxon>Rhodobacterales</taxon>
        <taxon>Paracoccaceae</taxon>
        <taxon>Pacificitalea</taxon>
    </lineage>
</organism>
<dbReference type="PANTHER" id="PTHR11795">
    <property type="entry name" value="BRANCHED-CHAIN AMINO ACID TRANSPORT SYSTEM PERMEASE PROTEIN LIVH"/>
    <property type="match status" value="1"/>
</dbReference>
<dbReference type="Pfam" id="PF02653">
    <property type="entry name" value="BPD_transp_2"/>
    <property type="match status" value="1"/>
</dbReference>
<keyword evidence="2" id="KW-0813">Transport</keyword>
<feature type="transmembrane region" description="Helical" evidence="9">
    <location>
        <begin position="107"/>
        <end position="127"/>
    </location>
</feature>
<dbReference type="GO" id="GO:0006865">
    <property type="term" value="P:amino acid transport"/>
    <property type="evidence" value="ECO:0007669"/>
    <property type="project" value="UniProtKB-KW"/>
</dbReference>
<dbReference type="PANTHER" id="PTHR11795:SF445">
    <property type="entry name" value="AMINO ACID ABC TRANSPORTER PERMEASE PROTEIN"/>
    <property type="match status" value="1"/>
</dbReference>
<feature type="transmembrane region" description="Helical" evidence="9">
    <location>
        <begin position="151"/>
        <end position="168"/>
    </location>
</feature>
<keyword evidence="3" id="KW-1003">Cell membrane</keyword>
<evidence type="ECO:0000256" key="1">
    <source>
        <dbReference type="ARBA" id="ARBA00004651"/>
    </source>
</evidence>
<dbReference type="InterPro" id="IPR001851">
    <property type="entry name" value="ABC_transp_permease"/>
</dbReference>
<feature type="transmembrane region" description="Helical" evidence="9">
    <location>
        <begin position="271"/>
        <end position="294"/>
    </location>
</feature>
<keyword evidence="6 9" id="KW-1133">Transmembrane helix</keyword>
<dbReference type="CDD" id="cd06582">
    <property type="entry name" value="TM_PBP1_LivH_like"/>
    <property type="match status" value="1"/>
</dbReference>
<feature type="transmembrane region" description="Helical" evidence="9">
    <location>
        <begin position="234"/>
        <end position="259"/>
    </location>
</feature>
<evidence type="ECO:0000256" key="3">
    <source>
        <dbReference type="ARBA" id="ARBA00022475"/>
    </source>
</evidence>
<keyword evidence="4 9" id="KW-0812">Transmembrane</keyword>
<feature type="transmembrane region" description="Helical" evidence="9">
    <location>
        <begin position="197"/>
        <end position="222"/>
    </location>
</feature>
<comment type="subcellular location">
    <subcellularLocation>
        <location evidence="1">Cell membrane</location>
        <topology evidence="1">Multi-pass membrane protein</topology>
    </subcellularLocation>
</comment>
<keyword evidence="11" id="KW-1185">Reference proteome</keyword>
<evidence type="ECO:0000256" key="5">
    <source>
        <dbReference type="ARBA" id="ARBA00022970"/>
    </source>
</evidence>
<feature type="transmembrane region" description="Helical" evidence="9">
    <location>
        <begin position="20"/>
        <end position="42"/>
    </location>
</feature>
<sequence>MPPVDILAKGNTMGFAQILANGMVLGTLYACIAIGFSLVWGVLNVINMLHGSFIVLGGYLTFFAWYYIGLNPILVLPFVAALLFGLGYVLQYTLINKVVAAPVLTTLTLTFGLDMILYNLMTVYFTATPRRVSLDFGRIDFMDVSMPVDRLLGMGLALLLTGLLYLVLRASTIGRAIVAVRMDREAAALMGIRVNRIYAITFGISALMAGAAGAVFSMVFPITTNLSGTFLGKAFVICVIGGLGSVSGALVGGLALGIIESFAGVYLGPQNAMTVGFVIMLVLLIVKPTGLVGVKGYE</sequence>
<keyword evidence="7 9" id="KW-0472">Membrane</keyword>
<evidence type="ECO:0000256" key="2">
    <source>
        <dbReference type="ARBA" id="ARBA00022448"/>
    </source>
</evidence>
<evidence type="ECO:0000313" key="11">
    <source>
        <dbReference type="Proteomes" id="UP000219050"/>
    </source>
</evidence>
<feature type="transmembrane region" description="Helical" evidence="9">
    <location>
        <begin position="49"/>
        <end position="68"/>
    </location>
</feature>
<keyword evidence="5" id="KW-0029">Amino-acid transport</keyword>
<dbReference type="Proteomes" id="UP000219050">
    <property type="component" value="Plasmid pDY25-C"/>
</dbReference>
<evidence type="ECO:0000313" key="10">
    <source>
        <dbReference type="EMBL" id="ATI43930.1"/>
    </source>
</evidence>